<accession>A0A095YFR3</accession>
<dbReference type="InterPro" id="IPR010998">
    <property type="entry name" value="Integrase_recombinase_N"/>
</dbReference>
<evidence type="ECO:0000313" key="2">
    <source>
        <dbReference type="EMBL" id="KGF20961.1"/>
    </source>
</evidence>
<gene>
    <name evidence="2" type="ORF">HMPREF2128_02765</name>
</gene>
<protein>
    <recommendedName>
        <fullName evidence="4">Core-binding (CB) domain-containing protein</fullName>
    </recommendedName>
</protein>
<reference evidence="2 3" key="1">
    <citation type="submission" date="2014-07" db="EMBL/GenBank/DDBJ databases">
        <authorList>
            <person name="McCorrison J."/>
            <person name="Sanka R."/>
            <person name="Torralba M."/>
            <person name="Gillis M."/>
            <person name="Haft D.H."/>
            <person name="Methe B."/>
            <person name="Sutton G."/>
            <person name="Nelson K.E."/>
        </authorList>
    </citation>
    <scope>NUCLEOTIDE SEQUENCE [LARGE SCALE GENOMIC DNA]</scope>
    <source>
        <strain evidence="2 3">DNF00011</strain>
    </source>
</reference>
<dbReference type="Gene3D" id="1.10.150.130">
    <property type="match status" value="1"/>
</dbReference>
<sequence length="75" mass="8570">MPVVEVTPKIIMDWYDRLHEDKGDGVSHDVFSMVRTMFNYAIGKARGLPYDFDRVIERSPFEGAGDETPHPREGS</sequence>
<keyword evidence="1" id="KW-0238">DNA-binding</keyword>
<evidence type="ECO:0000313" key="3">
    <source>
        <dbReference type="Proteomes" id="UP000053528"/>
    </source>
</evidence>
<dbReference type="Proteomes" id="UP000053528">
    <property type="component" value="Unassembled WGS sequence"/>
</dbReference>
<dbReference type="EMBL" id="JRNH01000009">
    <property type="protein sequence ID" value="KGF20961.1"/>
    <property type="molecule type" value="Genomic_DNA"/>
</dbReference>
<evidence type="ECO:0008006" key="4">
    <source>
        <dbReference type="Google" id="ProtNLM"/>
    </source>
</evidence>
<organism evidence="2 3">
    <name type="scientific">Pseudoglutamicibacter albus DNF00011</name>
    <dbReference type="NCBI Taxonomy" id="1401063"/>
    <lineage>
        <taxon>Bacteria</taxon>
        <taxon>Bacillati</taxon>
        <taxon>Actinomycetota</taxon>
        <taxon>Actinomycetes</taxon>
        <taxon>Micrococcales</taxon>
        <taxon>Micrococcaceae</taxon>
        <taxon>Pseudoglutamicibacter</taxon>
    </lineage>
</organism>
<dbReference type="GO" id="GO:0003677">
    <property type="term" value="F:DNA binding"/>
    <property type="evidence" value="ECO:0007669"/>
    <property type="project" value="UniProtKB-KW"/>
</dbReference>
<proteinExistence type="predicted"/>
<dbReference type="AlphaFoldDB" id="A0A095YFR3"/>
<evidence type="ECO:0000256" key="1">
    <source>
        <dbReference type="ARBA" id="ARBA00023125"/>
    </source>
</evidence>
<name>A0A095YFR3_9MICC</name>
<comment type="caution">
    <text evidence="2">The sequence shown here is derived from an EMBL/GenBank/DDBJ whole genome shotgun (WGS) entry which is preliminary data.</text>
</comment>